<name>A0ACC1ITD3_9FUNG</name>
<dbReference type="EMBL" id="JANBPG010000074">
    <property type="protein sequence ID" value="KAJ1900548.1"/>
    <property type="molecule type" value="Genomic_DNA"/>
</dbReference>
<keyword evidence="2" id="KW-1185">Reference proteome</keyword>
<gene>
    <name evidence="1" type="ORF">LPJ66_001405</name>
</gene>
<dbReference type="Proteomes" id="UP001150581">
    <property type="component" value="Unassembled WGS sequence"/>
</dbReference>
<accession>A0ACC1ITD3</accession>
<reference evidence="1" key="1">
    <citation type="submission" date="2022-07" db="EMBL/GenBank/DDBJ databases">
        <title>Phylogenomic reconstructions and comparative analyses of Kickxellomycotina fungi.</title>
        <authorList>
            <person name="Reynolds N.K."/>
            <person name="Stajich J.E."/>
            <person name="Barry K."/>
            <person name="Grigoriev I.V."/>
            <person name="Crous P."/>
            <person name="Smith M.E."/>
        </authorList>
    </citation>
    <scope>NUCLEOTIDE SEQUENCE</scope>
    <source>
        <strain evidence="1">Benny 63K</strain>
    </source>
</reference>
<proteinExistence type="predicted"/>
<comment type="caution">
    <text evidence="1">The sequence shown here is derived from an EMBL/GenBank/DDBJ whole genome shotgun (WGS) entry which is preliminary data.</text>
</comment>
<evidence type="ECO:0000313" key="2">
    <source>
        <dbReference type="Proteomes" id="UP001150581"/>
    </source>
</evidence>
<organism evidence="1 2">
    <name type="scientific">Kickxella alabastrina</name>
    <dbReference type="NCBI Taxonomy" id="61397"/>
    <lineage>
        <taxon>Eukaryota</taxon>
        <taxon>Fungi</taxon>
        <taxon>Fungi incertae sedis</taxon>
        <taxon>Zoopagomycota</taxon>
        <taxon>Kickxellomycotina</taxon>
        <taxon>Kickxellomycetes</taxon>
        <taxon>Kickxellales</taxon>
        <taxon>Kickxellaceae</taxon>
        <taxon>Kickxella</taxon>
    </lineage>
</organism>
<protein>
    <submittedName>
        <fullName evidence="1">Uncharacterized protein</fullName>
    </submittedName>
</protein>
<evidence type="ECO:0000313" key="1">
    <source>
        <dbReference type="EMBL" id="KAJ1900548.1"/>
    </source>
</evidence>
<sequence length="1117" mass="123831">MSPPNTKYHSDTGDDSDTMFSSFSTAPGAGSHSSAPIKRQITDTSTSTSHREHKKHRADLTRHKHKEKRSTRRPHKDKPQQLQLQHNAAWQDLLTDGIATIDRRSDANLRLFDGLSRSGTPIFARRGGRRVLGMKGGLRIEVRDGPEIVLAKKGERQAQRYMDIDWNGVRYETEVVKPESGTSDETLMALSGFVPLVNGRTGDKRPSGDNKYDSDGNGNGEHNSAKRPDFRSMDGMAKPAASADEQRPRSLEFSEFSNGASQVKLRECEQRIKANVRDEDAWLALVALQEDMALSSFSESSRHKAKRTVAETKLEVYRRALESNPQSVQLVLGYLDQCKELMNDDEIMAGWDRAVDRASNEPDIIIHYVRACQTTASRFSVAKATEVYAAAIKRVMRMLRGRMGDVPRRLELSVLIFDLIHGACLMFREAGYFERAVAVYQAVVEWYLLTPSRLWSAPFSHRLSAFESFWDSGVARIGSDSARGWVSYHNGDVALAAPANMNEGISHNVAKCSDSSLDAWCAADKQCSNKSSTCIPLLVPMELLDESMISELDPFSITVFEDMEPFLVDIPWDSAAARSLIDRLMQFLGIVGPQSFVFSKNGLTTSDIPWTSVGCGGDVFTAAQGLAMWPSSGSDSGPPADLSSTHGQRFPFVSVPTTADTVDISLPYTYACMWLRPTNALYGDMFEHAVTLFLQQSATQQRLDLHMQKMLAVVLLEWSFSVSAARGKQLGKQLLSRQPTSLALWNAFAKMHARYGFWDEARKIWAATLASKFSIPESERSWLIVVCKSWALMEAKHGRGLAMCVKILGCSTASEYQSLAEPQTAQDSSANSFAGLAKDNDQCSLLPEDILRAKAAVAAVKSGASCGIPADEIRHAVLAIDLWLMYAAKRDCSAADTVYSDFIATTCSLPFVQLPRVAGTDGHVLAGSDIELATMEICTIHLFHALSFKVHRAADLRNRLQEALDQFPHNTVFWEMFIISEARTKIVNRVHRQVNSAADQHRTPDLYMMAVYSELKQMTNVNSARWALRKATRNGECASVLAWATYVTYECRQRSIKRAKRVLLAALRMCPWAKPLYVLALDASGPLAAAFTSEEKMALIRAMVTAGLRFHADCGCI</sequence>